<evidence type="ECO:0000313" key="2">
    <source>
        <dbReference type="Proteomes" id="UP000008065"/>
    </source>
</evidence>
<dbReference type="EMBL" id="GL891305">
    <property type="protein sequence ID" value="EGO57091.1"/>
    <property type="molecule type" value="Genomic_DNA"/>
</dbReference>
<dbReference type="GeneID" id="20827396"/>
<proteinExistence type="predicted"/>
<feature type="non-terminal residue" evidence="1">
    <location>
        <position position="110"/>
    </location>
</feature>
<gene>
    <name evidence="1" type="ORF">NEUTE1DRAFT_27442</name>
</gene>
<dbReference type="KEGG" id="nte:NEUTE1DRAFT27442"/>
<dbReference type="RefSeq" id="XP_009851540.1">
    <property type="nucleotide sequence ID" value="XM_009853238.1"/>
</dbReference>
<dbReference type="VEuPathDB" id="FungiDB:NEUTE1DRAFT_27442"/>
<organism evidence="1 2">
    <name type="scientific">Neurospora tetrasperma (strain FGSC 2508 / ATCC MYA-4615 / P0657)</name>
    <dbReference type="NCBI Taxonomy" id="510951"/>
    <lineage>
        <taxon>Eukaryota</taxon>
        <taxon>Fungi</taxon>
        <taxon>Dikarya</taxon>
        <taxon>Ascomycota</taxon>
        <taxon>Pezizomycotina</taxon>
        <taxon>Sordariomycetes</taxon>
        <taxon>Sordariomycetidae</taxon>
        <taxon>Sordariales</taxon>
        <taxon>Sordariaceae</taxon>
        <taxon>Neurospora</taxon>
    </lineage>
</organism>
<accession>F8MP79</accession>
<dbReference type="Proteomes" id="UP000008065">
    <property type="component" value="Unassembled WGS sequence"/>
</dbReference>
<sequence length="110" mass="12445">RESNRSESFGKSCTLLEATYVVKMVARTDWGWSGLPLLIGWSKYDLRECGCCGVAMLRFGRVRMVLTSEVHSARTGIRHMFFAMTDGRLQDNGRTEKTANLQVKAFQHLA</sequence>
<evidence type="ECO:0000313" key="1">
    <source>
        <dbReference type="EMBL" id="EGO57091.1"/>
    </source>
</evidence>
<protein>
    <submittedName>
        <fullName evidence="1">Uncharacterized protein</fullName>
    </submittedName>
</protein>
<reference evidence="2" key="1">
    <citation type="journal article" date="2011" name="Genetics">
        <title>Massive changes in genome architecture accompany the transition to self-fertility in the filamentous fungus Neurospora tetrasperma.</title>
        <authorList>
            <person name="Ellison C.E."/>
            <person name="Stajich J.E."/>
            <person name="Jacobson D.J."/>
            <person name="Natvig D.O."/>
            <person name="Lapidus A."/>
            <person name="Foster B."/>
            <person name="Aerts A."/>
            <person name="Riley R."/>
            <person name="Lindquist E.A."/>
            <person name="Grigoriev I.V."/>
            <person name="Taylor J.W."/>
        </authorList>
    </citation>
    <scope>NUCLEOTIDE SEQUENCE [LARGE SCALE GENOMIC DNA]</scope>
    <source>
        <strain evidence="2">FGSC 2508 / P0657</strain>
    </source>
</reference>
<feature type="non-terminal residue" evidence="1">
    <location>
        <position position="1"/>
    </location>
</feature>
<name>F8MP79_NEUT8</name>
<dbReference type="HOGENOM" id="CLU_2177062_0_0_1"/>
<keyword evidence="2" id="KW-1185">Reference proteome</keyword>
<dbReference type="AlphaFoldDB" id="F8MP79"/>